<reference evidence="2" key="1">
    <citation type="submission" date="2023-03" db="EMBL/GenBank/DDBJ databases">
        <title>Massive genome expansion in bonnet fungi (Mycena s.s.) driven by repeated elements and novel gene families across ecological guilds.</title>
        <authorList>
            <consortium name="Lawrence Berkeley National Laboratory"/>
            <person name="Harder C.B."/>
            <person name="Miyauchi S."/>
            <person name="Viragh M."/>
            <person name="Kuo A."/>
            <person name="Thoen E."/>
            <person name="Andreopoulos B."/>
            <person name="Lu D."/>
            <person name="Skrede I."/>
            <person name="Drula E."/>
            <person name="Henrissat B."/>
            <person name="Morin E."/>
            <person name="Kohler A."/>
            <person name="Barry K."/>
            <person name="LaButti K."/>
            <person name="Morin E."/>
            <person name="Salamov A."/>
            <person name="Lipzen A."/>
            <person name="Mereny Z."/>
            <person name="Hegedus B."/>
            <person name="Baldrian P."/>
            <person name="Stursova M."/>
            <person name="Weitz H."/>
            <person name="Taylor A."/>
            <person name="Grigoriev I.V."/>
            <person name="Nagy L.G."/>
            <person name="Martin F."/>
            <person name="Kauserud H."/>
        </authorList>
    </citation>
    <scope>NUCLEOTIDE SEQUENCE</scope>
    <source>
        <strain evidence="2">CBHHK002</strain>
    </source>
</reference>
<sequence>MGNLLRKILLPASFVGILPRAGPFTAECGHTHPSGYFYCIKEDPHSAVPYTWGKSEMADTSYGRLKVQFDRQSAALVTLHCGQKSGYRSCFAAERAVTALLEIEPSAFWPPSPSRLAFERARRYVWLARNGSSPLGVPFPGAKTEIKSNSDHCADHRAADRDPCYDSCTQFHMQPRLTGGSRKQAGGGSRPDPIGELEDIIAELQRVSETKARTSLQMA</sequence>
<proteinExistence type="predicted"/>
<dbReference type="AlphaFoldDB" id="A0AAD7AB55"/>
<accession>A0AAD7AB55</accession>
<gene>
    <name evidence="2" type="ORF">DFH08DRAFT_804037</name>
</gene>
<evidence type="ECO:0000313" key="3">
    <source>
        <dbReference type="Proteomes" id="UP001218218"/>
    </source>
</evidence>
<feature type="region of interest" description="Disordered" evidence="1">
    <location>
        <begin position="175"/>
        <end position="196"/>
    </location>
</feature>
<organism evidence="2 3">
    <name type="scientific">Mycena albidolilacea</name>
    <dbReference type="NCBI Taxonomy" id="1033008"/>
    <lineage>
        <taxon>Eukaryota</taxon>
        <taxon>Fungi</taxon>
        <taxon>Dikarya</taxon>
        <taxon>Basidiomycota</taxon>
        <taxon>Agaricomycotina</taxon>
        <taxon>Agaricomycetes</taxon>
        <taxon>Agaricomycetidae</taxon>
        <taxon>Agaricales</taxon>
        <taxon>Marasmiineae</taxon>
        <taxon>Mycenaceae</taxon>
        <taxon>Mycena</taxon>
    </lineage>
</organism>
<dbReference type="EMBL" id="JARIHO010000010">
    <property type="protein sequence ID" value="KAJ7354116.1"/>
    <property type="molecule type" value="Genomic_DNA"/>
</dbReference>
<protein>
    <submittedName>
        <fullName evidence="2">Uncharacterized protein</fullName>
    </submittedName>
</protein>
<name>A0AAD7AB55_9AGAR</name>
<comment type="caution">
    <text evidence="2">The sequence shown here is derived from an EMBL/GenBank/DDBJ whole genome shotgun (WGS) entry which is preliminary data.</text>
</comment>
<evidence type="ECO:0000256" key="1">
    <source>
        <dbReference type="SAM" id="MobiDB-lite"/>
    </source>
</evidence>
<evidence type="ECO:0000313" key="2">
    <source>
        <dbReference type="EMBL" id="KAJ7354116.1"/>
    </source>
</evidence>
<keyword evidence="3" id="KW-1185">Reference proteome</keyword>
<dbReference type="Proteomes" id="UP001218218">
    <property type="component" value="Unassembled WGS sequence"/>
</dbReference>